<evidence type="ECO:0008006" key="3">
    <source>
        <dbReference type="Google" id="ProtNLM"/>
    </source>
</evidence>
<keyword evidence="2" id="KW-1185">Reference proteome</keyword>
<sequence>MTGDKMKVNERVKWWLVSYLATPNCARRWLAKFMHRLKMPLEINAVETELIHQIELAPHDRWWTTFSRVVRKAFPGRTMLNQDVDGELKRQIHQFRYIISAQQALWVQQHYGQAGQTDAQALAKYLKTLSPRQYTCHESARLHNKIKLGQVVPANFKVVINFQTEFILDQAGNFLNEVAIQAPDLPGIINGASFNYARKNDLHRGLKSWHANLDTKPPKLYDPDYRTRSLTGYHALKLAPYRGRMLKQVQAKIQQFERLLQPND</sequence>
<dbReference type="Pfam" id="PF11311">
    <property type="entry name" value="DUF3114"/>
    <property type="match status" value="1"/>
</dbReference>
<dbReference type="InterPro" id="IPR021462">
    <property type="entry name" value="DUF3114"/>
</dbReference>
<name>A0A0R1USP7_9LACO</name>
<gene>
    <name evidence="1" type="ORF">FC21_GL000519</name>
</gene>
<dbReference type="RefSeq" id="WP_082603588.1">
    <property type="nucleotide sequence ID" value="NZ_AZGC01000013.1"/>
</dbReference>
<dbReference type="OrthoDB" id="2231884at2"/>
<evidence type="ECO:0000313" key="2">
    <source>
        <dbReference type="Proteomes" id="UP000051084"/>
    </source>
</evidence>
<protein>
    <recommendedName>
        <fullName evidence="3">DUF3114 domain-containing protein</fullName>
    </recommendedName>
</protein>
<dbReference type="EMBL" id="AZGC01000013">
    <property type="protein sequence ID" value="KRL96078.1"/>
    <property type="molecule type" value="Genomic_DNA"/>
</dbReference>
<reference evidence="1 2" key="1">
    <citation type="journal article" date="2015" name="Genome Announc.">
        <title>Expanding the biotechnology potential of lactobacilli through comparative genomics of 213 strains and associated genera.</title>
        <authorList>
            <person name="Sun Z."/>
            <person name="Harris H.M."/>
            <person name="McCann A."/>
            <person name="Guo C."/>
            <person name="Argimon S."/>
            <person name="Zhang W."/>
            <person name="Yang X."/>
            <person name="Jeffery I.B."/>
            <person name="Cooney J.C."/>
            <person name="Kagawa T.F."/>
            <person name="Liu W."/>
            <person name="Song Y."/>
            <person name="Salvetti E."/>
            <person name="Wrobel A."/>
            <person name="Rasinkangas P."/>
            <person name="Parkhill J."/>
            <person name="Rea M.C."/>
            <person name="O'Sullivan O."/>
            <person name="Ritari J."/>
            <person name="Douillard F.P."/>
            <person name="Paul Ross R."/>
            <person name="Yang R."/>
            <person name="Briner A.E."/>
            <person name="Felis G.E."/>
            <person name="de Vos W.M."/>
            <person name="Barrangou R."/>
            <person name="Klaenhammer T.R."/>
            <person name="Caufield P.W."/>
            <person name="Cui Y."/>
            <person name="Zhang H."/>
            <person name="O'Toole P.W."/>
        </authorList>
    </citation>
    <scope>NUCLEOTIDE SEQUENCE [LARGE SCALE GENOMIC DNA]</scope>
    <source>
        <strain evidence="1 2">DSM 18793</strain>
    </source>
</reference>
<dbReference type="Proteomes" id="UP000051084">
    <property type="component" value="Unassembled WGS sequence"/>
</dbReference>
<evidence type="ECO:0000313" key="1">
    <source>
        <dbReference type="EMBL" id="KRL96078.1"/>
    </source>
</evidence>
<proteinExistence type="predicted"/>
<dbReference type="AlphaFoldDB" id="A0A0R1USP7"/>
<organism evidence="1 2">
    <name type="scientific">Limosilactobacillus equigenerosi DSM 18793 = JCM 14505</name>
    <dbReference type="NCBI Taxonomy" id="1423742"/>
    <lineage>
        <taxon>Bacteria</taxon>
        <taxon>Bacillati</taxon>
        <taxon>Bacillota</taxon>
        <taxon>Bacilli</taxon>
        <taxon>Lactobacillales</taxon>
        <taxon>Lactobacillaceae</taxon>
        <taxon>Limosilactobacillus</taxon>
    </lineage>
</organism>
<accession>A0A0R1USP7</accession>
<dbReference type="PATRIC" id="fig|1423742.4.peg.541"/>
<comment type="caution">
    <text evidence="1">The sequence shown here is derived from an EMBL/GenBank/DDBJ whole genome shotgun (WGS) entry which is preliminary data.</text>
</comment>